<reference evidence="3 4" key="1">
    <citation type="journal article" date="2018" name="Sci. Rep.">
        <title>Comparative analysis of the Pocillopora damicornis genome highlights role of immune system in coral evolution.</title>
        <authorList>
            <person name="Cunning R."/>
            <person name="Bay R.A."/>
            <person name="Gillette P."/>
            <person name="Baker A.C."/>
            <person name="Traylor-Knowles N."/>
        </authorList>
    </citation>
    <scope>NUCLEOTIDE SEQUENCE [LARGE SCALE GENOMIC DNA]</scope>
    <source>
        <strain evidence="3">RSMAS</strain>
        <tissue evidence="3">Whole animal</tissue>
    </source>
</reference>
<proteinExistence type="predicted"/>
<protein>
    <recommendedName>
        <fullName evidence="2">THAP4-like heme-binding domain-containing protein</fullName>
    </recommendedName>
</protein>
<dbReference type="CDD" id="cd07828">
    <property type="entry name" value="lipocalin_heme-bd-THAP4-like"/>
    <property type="match status" value="1"/>
</dbReference>
<evidence type="ECO:0000256" key="1">
    <source>
        <dbReference type="ARBA" id="ARBA00036993"/>
    </source>
</evidence>
<sequence length="196" mass="22111">MLHKVCKSFLRTCVGRTFPVFKLLSGRTMSSDNIEKPALHGALSKVSWLIGKWEGEGCGVYPTISPFMYGEEIIFDHVGQPMLSYSSRTWHLEKGAPMHHEVGFLKVKPETSSLAFIIAQNTGLAEVEEGEVKGHEIHLVSHSVGRASFGADPKVQKVERIFRLKDPDTLEMECFMETSNTKHQKHLHITYKKVMN</sequence>
<keyword evidence="4" id="KW-1185">Reference proteome</keyword>
<comment type="catalytic activity">
    <reaction evidence="1">
        <text>peroxynitrite = nitrate</text>
        <dbReference type="Rhea" id="RHEA:63116"/>
        <dbReference type="ChEBI" id="CHEBI:17632"/>
        <dbReference type="ChEBI" id="CHEBI:25941"/>
    </reaction>
    <physiologicalReaction direction="left-to-right" evidence="1">
        <dbReference type="Rhea" id="RHEA:63117"/>
    </physiologicalReaction>
</comment>
<dbReference type="Pfam" id="PF08768">
    <property type="entry name" value="THAP4_heme-bd"/>
    <property type="match status" value="1"/>
</dbReference>
<dbReference type="PANTHER" id="PTHR15854">
    <property type="entry name" value="THAP4 PROTEIN"/>
    <property type="match status" value="1"/>
</dbReference>
<accession>A0A3M6UTC3</accession>
<name>A0A3M6UTC3_POCDA</name>
<dbReference type="Proteomes" id="UP000275408">
    <property type="component" value="Unassembled WGS sequence"/>
</dbReference>
<dbReference type="InterPro" id="IPR045165">
    <property type="entry name" value="Nitrobindin"/>
</dbReference>
<dbReference type="AlphaFoldDB" id="A0A3M6UTC3"/>
<gene>
    <name evidence="3" type="ORF">pdam_00006328</name>
</gene>
<comment type="caution">
    <text evidence="3">The sequence shown here is derived from an EMBL/GenBank/DDBJ whole genome shotgun (WGS) entry which is preliminary data.</text>
</comment>
<dbReference type="Gene3D" id="2.40.128.20">
    <property type="match status" value="1"/>
</dbReference>
<dbReference type="SUPFAM" id="SSF50814">
    <property type="entry name" value="Lipocalins"/>
    <property type="match status" value="1"/>
</dbReference>
<dbReference type="EMBL" id="RCHS01000788">
    <property type="protein sequence ID" value="RMX56849.1"/>
    <property type="molecule type" value="Genomic_DNA"/>
</dbReference>
<organism evidence="3 4">
    <name type="scientific">Pocillopora damicornis</name>
    <name type="common">Cauliflower coral</name>
    <name type="synonym">Millepora damicornis</name>
    <dbReference type="NCBI Taxonomy" id="46731"/>
    <lineage>
        <taxon>Eukaryota</taxon>
        <taxon>Metazoa</taxon>
        <taxon>Cnidaria</taxon>
        <taxon>Anthozoa</taxon>
        <taxon>Hexacorallia</taxon>
        <taxon>Scleractinia</taxon>
        <taxon>Astrocoeniina</taxon>
        <taxon>Pocilloporidae</taxon>
        <taxon>Pocillopora</taxon>
    </lineage>
</organism>
<dbReference type="OrthoDB" id="58529at2759"/>
<evidence type="ECO:0000313" key="3">
    <source>
        <dbReference type="EMBL" id="RMX56849.1"/>
    </source>
</evidence>
<dbReference type="InterPro" id="IPR012674">
    <property type="entry name" value="Calycin"/>
</dbReference>
<dbReference type="InterPro" id="IPR014878">
    <property type="entry name" value="THAP4-like_heme-bd"/>
</dbReference>
<feature type="domain" description="THAP4-like heme-binding" evidence="2">
    <location>
        <begin position="43"/>
        <end position="193"/>
    </location>
</feature>
<dbReference type="OMA" id="YPYEESH"/>
<evidence type="ECO:0000313" key="4">
    <source>
        <dbReference type="Proteomes" id="UP000275408"/>
    </source>
</evidence>
<dbReference type="PANTHER" id="PTHR15854:SF4">
    <property type="entry name" value="PEROXYNITRITE ISOMERASE THAP4"/>
    <property type="match status" value="1"/>
</dbReference>
<evidence type="ECO:0000259" key="2">
    <source>
        <dbReference type="Pfam" id="PF08768"/>
    </source>
</evidence>